<organism evidence="4 5">
    <name type="scientific">Diatrype stigma</name>
    <dbReference type="NCBI Taxonomy" id="117547"/>
    <lineage>
        <taxon>Eukaryota</taxon>
        <taxon>Fungi</taxon>
        <taxon>Dikarya</taxon>
        <taxon>Ascomycota</taxon>
        <taxon>Pezizomycotina</taxon>
        <taxon>Sordariomycetes</taxon>
        <taxon>Xylariomycetidae</taxon>
        <taxon>Xylariales</taxon>
        <taxon>Diatrypaceae</taxon>
        <taxon>Diatrype</taxon>
    </lineage>
</organism>
<dbReference type="SUPFAM" id="SSF51905">
    <property type="entry name" value="FAD/NAD(P)-binding domain"/>
    <property type="match status" value="1"/>
</dbReference>
<dbReference type="Pfam" id="PF05199">
    <property type="entry name" value="GMC_oxred_C"/>
    <property type="match status" value="1"/>
</dbReference>
<proteinExistence type="inferred from homology"/>
<dbReference type="AlphaFoldDB" id="A0AAN9U791"/>
<dbReference type="InterPro" id="IPR007867">
    <property type="entry name" value="GMC_OxRtase_C"/>
</dbReference>
<feature type="binding site" evidence="2">
    <location>
        <begin position="546"/>
        <end position="547"/>
    </location>
    <ligand>
        <name>FAD</name>
        <dbReference type="ChEBI" id="CHEBI:57692"/>
    </ligand>
</feature>
<feature type="binding site" evidence="2">
    <location>
        <position position="236"/>
    </location>
    <ligand>
        <name>FAD</name>
        <dbReference type="ChEBI" id="CHEBI:57692"/>
    </ligand>
</feature>
<dbReference type="Gene3D" id="3.30.560.10">
    <property type="entry name" value="Glucose Oxidase, domain 3"/>
    <property type="match status" value="1"/>
</dbReference>
<dbReference type="GO" id="GO:0050660">
    <property type="term" value="F:flavin adenine dinucleotide binding"/>
    <property type="evidence" value="ECO:0007669"/>
    <property type="project" value="InterPro"/>
</dbReference>
<name>A0AAN9U791_9PEZI</name>
<protein>
    <recommendedName>
        <fullName evidence="3">Glucose-methanol-choline oxidoreductase N-terminal domain-containing protein</fullName>
    </recommendedName>
</protein>
<dbReference type="InterPro" id="IPR036188">
    <property type="entry name" value="FAD/NAD-bd_sf"/>
</dbReference>
<evidence type="ECO:0000256" key="2">
    <source>
        <dbReference type="PIRSR" id="PIRSR000137-2"/>
    </source>
</evidence>
<keyword evidence="5" id="KW-1185">Reference proteome</keyword>
<dbReference type="PROSITE" id="PS00624">
    <property type="entry name" value="GMC_OXRED_2"/>
    <property type="match status" value="1"/>
</dbReference>
<dbReference type="GO" id="GO:0016614">
    <property type="term" value="F:oxidoreductase activity, acting on CH-OH group of donors"/>
    <property type="evidence" value="ECO:0007669"/>
    <property type="project" value="InterPro"/>
</dbReference>
<dbReference type="Gene3D" id="3.50.50.60">
    <property type="entry name" value="FAD/NAD(P)-binding domain"/>
    <property type="match status" value="1"/>
</dbReference>
<feature type="domain" description="Glucose-methanol-choline oxidoreductase N-terminal" evidence="3">
    <location>
        <begin position="276"/>
        <end position="290"/>
    </location>
</feature>
<reference evidence="4 5" key="1">
    <citation type="submission" date="2024-02" db="EMBL/GenBank/DDBJ databases">
        <title>De novo assembly and annotation of 12 fungi associated with fruit tree decline syndrome in Ontario, Canada.</title>
        <authorList>
            <person name="Sulman M."/>
            <person name="Ellouze W."/>
            <person name="Ilyukhin E."/>
        </authorList>
    </citation>
    <scope>NUCLEOTIDE SEQUENCE [LARGE SCALE GENOMIC DNA]</scope>
    <source>
        <strain evidence="4 5">M11/M66-122</strain>
    </source>
</reference>
<dbReference type="Pfam" id="PF00732">
    <property type="entry name" value="GMC_oxred_N"/>
    <property type="match status" value="1"/>
</dbReference>
<comment type="cofactor">
    <cofactor evidence="2">
        <name>FAD</name>
        <dbReference type="ChEBI" id="CHEBI:57692"/>
    </cofactor>
</comment>
<comment type="caution">
    <text evidence="4">The sequence shown here is derived from an EMBL/GenBank/DDBJ whole genome shotgun (WGS) entry which is preliminary data.</text>
</comment>
<dbReference type="PANTHER" id="PTHR11552:SF210">
    <property type="entry name" value="GLUCOSE-METHANOL-CHOLINE OXIDOREDUCTASE N-TERMINAL DOMAIN-CONTAINING PROTEIN-RELATED"/>
    <property type="match status" value="1"/>
</dbReference>
<sequence length="613" mass="65522">MDSKPDFVIVGGGLAGLVVATRLTENPETTVVVLEAGKDHSSDPRIRTPAFWISLLGQDDFDWDYRSSEQKGLDGKVVPLSQGKLLGGSSAINGEAFVANSKSAVDAWAEFGNPGWDWETLAPYYRKSHTLTRPPPAACEHLRLGYIDDSVRGTSGPVQASFPEETDDPLPAAWVDTLAALGFPASGDPFSGQFSGGYINAMNIDPVSKTRSDVVSAYLQPAKGRANLHIEQGATVEKLIFDTSSGKPKAIGVQVRKEDNVLKTITPGKEIILAAGAFGTPKILELSGIGSREHLERLGITVVVDNPNVGENLQDHPNTSMSFEVVDGVKTLDALSRQEPEAVHAAMQQYVNEKSGPFATNGNFVGSILPLPDFQGPSGKATLDRILSTTTEDATPGLFSPFHASFVHRVLGTPTEGVGSLFTYPSRCNVIPTGAGASIINHGDDSAPGSFLTICAALLYPLSRGSSHISSADPAAKPVIDPRYLEHPLDLEVLARFLQYIEKITRSPPLSKYFKPDGRRNYGAPMDLSSLEDAKQYTKKSGLSCWHPTSTCAMLPEERGGVVSPDLLVYGVEGLRIVDSSVIPLATRGNCQTTVYAVAERAADIIKNSYGGM</sequence>
<dbReference type="Proteomes" id="UP001320420">
    <property type="component" value="Unassembled WGS sequence"/>
</dbReference>
<dbReference type="EMBL" id="JAKJXP020000174">
    <property type="protein sequence ID" value="KAK7740000.1"/>
    <property type="molecule type" value="Genomic_DNA"/>
</dbReference>
<evidence type="ECO:0000256" key="1">
    <source>
        <dbReference type="ARBA" id="ARBA00010790"/>
    </source>
</evidence>
<dbReference type="SUPFAM" id="SSF54373">
    <property type="entry name" value="FAD-linked reductases, C-terminal domain"/>
    <property type="match status" value="1"/>
</dbReference>
<dbReference type="InterPro" id="IPR012132">
    <property type="entry name" value="GMC_OxRdtase"/>
</dbReference>
<comment type="similarity">
    <text evidence="1">Belongs to the GMC oxidoreductase family.</text>
</comment>
<dbReference type="PIRSF" id="PIRSF000137">
    <property type="entry name" value="Alcohol_oxidase"/>
    <property type="match status" value="1"/>
</dbReference>
<gene>
    <name evidence="4" type="ORF">SLS62_011171</name>
</gene>
<accession>A0AAN9U791</accession>
<dbReference type="InterPro" id="IPR000172">
    <property type="entry name" value="GMC_OxRdtase_N"/>
</dbReference>
<evidence type="ECO:0000313" key="4">
    <source>
        <dbReference type="EMBL" id="KAK7740000.1"/>
    </source>
</evidence>
<evidence type="ECO:0000313" key="5">
    <source>
        <dbReference type="Proteomes" id="UP001320420"/>
    </source>
</evidence>
<dbReference type="PANTHER" id="PTHR11552">
    <property type="entry name" value="GLUCOSE-METHANOL-CHOLINE GMC OXIDOREDUCTASE"/>
    <property type="match status" value="1"/>
</dbReference>
<keyword evidence="2" id="KW-0274">FAD</keyword>
<keyword evidence="2" id="KW-0285">Flavoprotein</keyword>
<evidence type="ECO:0000259" key="3">
    <source>
        <dbReference type="PROSITE" id="PS00624"/>
    </source>
</evidence>